<gene>
    <name evidence="2" type="ORF">S06H3_44457</name>
</gene>
<feature type="non-terminal residue" evidence="2">
    <location>
        <position position="1"/>
    </location>
</feature>
<dbReference type="EMBL" id="BARV01027648">
    <property type="protein sequence ID" value="GAI39696.1"/>
    <property type="molecule type" value="Genomic_DNA"/>
</dbReference>
<keyword evidence="1" id="KW-0472">Membrane</keyword>
<protein>
    <submittedName>
        <fullName evidence="2">Uncharacterized protein</fullName>
    </submittedName>
</protein>
<reference evidence="2" key="1">
    <citation type="journal article" date="2014" name="Front. Microbiol.">
        <title>High frequency of phylogenetically diverse reductive dehalogenase-homologous genes in deep subseafloor sedimentary metagenomes.</title>
        <authorList>
            <person name="Kawai M."/>
            <person name="Futagami T."/>
            <person name="Toyoda A."/>
            <person name="Takaki Y."/>
            <person name="Nishi S."/>
            <person name="Hori S."/>
            <person name="Arai W."/>
            <person name="Tsubouchi T."/>
            <person name="Morono Y."/>
            <person name="Uchiyama I."/>
            <person name="Ito T."/>
            <person name="Fujiyama A."/>
            <person name="Inagaki F."/>
            <person name="Takami H."/>
        </authorList>
    </citation>
    <scope>NUCLEOTIDE SEQUENCE</scope>
    <source>
        <strain evidence="2">Expedition CK06-06</strain>
    </source>
</reference>
<keyword evidence="1" id="KW-1133">Transmembrane helix</keyword>
<keyword evidence="1" id="KW-0812">Transmembrane</keyword>
<proteinExistence type="predicted"/>
<feature type="transmembrane region" description="Helical" evidence="1">
    <location>
        <begin position="6"/>
        <end position="25"/>
    </location>
</feature>
<organism evidence="2">
    <name type="scientific">marine sediment metagenome</name>
    <dbReference type="NCBI Taxonomy" id="412755"/>
    <lineage>
        <taxon>unclassified sequences</taxon>
        <taxon>metagenomes</taxon>
        <taxon>ecological metagenomes</taxon>
    </lineage>
</organism>
<dbReference type="AlphaFoldDB" id="X1PB55"/>
<comment type="caution">
    <text evidence="2">The sequence shown here is derived from an EMBL/GenBank/DDBJ whole genome shotgun (WGS) entry which is preliminary data.</text>
</comment>
<evidence type="ECO:0000256" key="1">
    <source>
        <dbReference type="SAM" id="Phobius"/>
    </source>
</evidence>
<sequence>RPEFALFILSFIAPPISFIYILNIAERLNLVKQGSFHNVKI</sequence>
<evidence type="ECO:0000313" key="2">
    <source>
        <dbReference type="EMBL" id="GAI39696.1"/>
    </source>
</evidence>
<accession>X1PB55</accession>
<name>X1PB55_9ZZZZ</name>